<sequence length="406" mass="45356">MKNKFDSLKKENEANQKGVQEIITNLNNIQEETKRVSLVAKNVNIIISDLDKQFESATKLKKVDIVFLFLATALQITRQYLLAKSTNNAFGMENRPNDKEAAKKADGPFKHIMQEKYHIDNRESHFYHISVEEIWSKPVPFDVQSGSTNFGINMGGGNYHRLATAGHDPILGWIFGTANIATRTVTTLPTFESFHVKYGNNFFTRSGEQSKRAMDFMSNHAQTSKVLQYGITNRILHPSKDRNLEILISALAMEAIHLKSDYSSRRSLSLPFAGLSPTIAKKASDMGVDMASVGHISKQVGIAVTVNTIVSLLHRLLILSTEEIMNTNLLQVRTNKIITYSNTIATASNLAYIGATAALKGAPDMKALDIGGFLVTLYKLISSVNFQNKVKEEFLEKEFYNKVMNE</sequence>
<keyword evidence="1" id="KW-0614">Plasmid</keyword>
<reference evidence="1" key="1">
    <citation type="journal article" date="2004" name="Appl. Environ. Microbiol.">
        <title>Lactococcal plasmid pNP40 encodes a novel, temperature-sensitive restriction-modification system.</title>
        <authorList>
            <person name="O'Driscoll J."/>
            <person name="Glynn F."/>
            <person name="Cahalane O."/>
            <person name="O'Connell-Motherway M."/>
            <person name="Fitzgerald G.F."/>
            <person name="Van Sinderen D."/>
        </authorList>
    </citation>
    <scope>NUCLEOTIDE SEQUENCE</scope>
    <source>
        <plasmid evidence="1">pNP40</plasmid>
    </source>
</reference>
<proteinExistence type="predicted"/>
<dbReference type="AlphaFoldDB" id="Q0GU13"/>
<reference evidence="1" key="2">
    <citation type="journal article" date="2006" name="J. Bacteriol.">
        <title>Sequence analysis of the lactococcal plasmid pNP40: a mobile replicon for coping with environmental hazards.</title>
        <authorList>
            <person name="O'Driscoll J."/>
            <person name="Glynn F."/>
            <person name="Fitzgerald G.F."/>
            <person name="van Sinderen D."/>
        </authorList>
    </citation>
    <scope>NUCLEOTIDE SEQUENCE</scope>
    <source>
        <plasmid evidence="1">pNP40</plasmid>
    </source>
</reference>
<organism evidence="1">
    <name type="scientific">Lactococcus lactis</name>
    <dbReference type="NCBI Taxonomy" id="1358"/>
    <lineage>
        <taxon>Bacteria</taxon>
        <taxon>Bacillati</taxon>
        <taxon>Bacillota</taxon>
        <taxon>Bacilli</taxon>
        <taxon>Lactobacillales</taxon>
        <taxon>Streptococcaceae</taxon>
        <taxon>Lactococcus</taxon>
    </lineage>
</organism>
<evidence type="ECO:0000313" key="1">
    <source>
        <dbReference type="EMBL" id="ABG00312.1"/>
    </source>
</evidence>
<geneLocation type="plasmid" evidence="1">
    <name>pNP40</name>
</geneLocation>
<protein>
    <submittedName>
        <fullName evidence="1">ORF30</fullName>
    </submittedName>
</protein>
<accession>Q0GU13</accession>
<dbReference type="EMBL" id="DQ534432">
    <property type="protein sequence ID" value="ABG00312.1"/>
    <property type="molecule type" value="Genomic_DNA"/>
</dbReference>
<name>Q0GU13_9LACT</name>
<dbReference type="RefSeq" id="WP_012477758.1">
    <property type="nucleotide sequence ID" value="NC_010901.1"/>
</dbReference>